<dbReference type="InterPro" id="IPR029032">
    <property type="entry name" value="AhpD-like"/>
</dbReference>
<reference evidence="3" key="1">
    <citation type="submission" date="2017-02" db="EMBL/GenBank/DDBJ databases">
        <title>Comparative genomics and description of representatives of a novel lineage of planctomycetes thriving in anoxic sediments.</title>
        <authorList>
            <person name="Spring S."/>
            <person name="Bunk B."/>
            <person name="Sproer C."/>
            <person name="Klenk H.-P."/>
        </authorList>
    </citation>
    <scope>NUCLEOTIDE SEQUENCE [LARGE SCALE GENOMIC DNA]</scope>
    <source>
        <strain evidence="3">L21-RPul-D3</strain>
    </source>
</reference>
<dbReference type="Pfam" id="PF02627">
    <property type="entry name" value="CMD"/>
    <property type="match status" value="1"/>
</dbReference>
<dbReference type="AlphaFoldDB" id="A0A1Q2HNC4"/>
<dbReference type="EMBL" id="CP019633">
    <property type="protein sequence ID" value="AQQ08932.1"/>
    <property type="molecule type" value="Genomic_DNA"/>
</dbReference>
<protein>
    <submittedName>
        <fullName evidence="2">Alkylhydroperoxidase AhpD family core domain protein</fullName>
    </submittedName>
</protein>
<proteinExistence type="predicted"/>
<dbReference type="SUPFAM" id="SSF69118">
    <property type="entry name" value="AhpD-like"/>
    <property type="match status" value="1"/>
</dbReference>
<keyword evidence="2" id="KW-0575">Peroxidase</keyword>
<dbReference type="RefSeq" id="WP_077539398.1">
    <property type="nucleotide sequence ID" value="NZ_CP019633.1"/>
</dbReference>
<gene>
    <name evidence="2" type="ORF">L21SP3_00726</name>
</gene>
<dbReference type="Gene3D" id="1.20.1290.10">
    <property type="entry name" value="AhpD-like"/>
    <property type="match status" value="1"/>
</dbReference>
<name>A0A1Q2HNC4_9BACT</name>
<keyword evidence="2" id="KW-0560">Oxidoreductase</keyword>
<dbReference type="OrthoDB" id="9806086at2"/>
<dbReference type="PANTHER" id="PTHR33930">
    <property type="entry name" value="ALKYL HYDROPEROXIDE REDUCTASE AHPD"/>
    <property type="match status" value="1"/>
</dbReference>
<dbReference type="Proteomes" id="UP000188273">
    <property type="component" value="Chromosome"/>
</dbReference>
<evidence type="ECO:0000313" key="3">
    <source>
        <dbReference type="Proteomes" id="UP000188273"/>
    </source>
</evidence>
<dbReference type="InterPro" id="IPR003779">
    <property type="entry name" value="CMD-like"/>
</dbReference>
<accession>A0A1Q2HNC4</accession>
<feature type="domain" description="Carboxymuconolactone decarboxylase-like" evidence="1">
    <location>
        <begin position="51"/>
        <end position="112"/>
    </location>
</feature>
<keyword evidence="3" id="KW-1185">Reference proteome</keyword>
<organism evidence="2 3">
    <name type="scientific">Sedimentisphaera cyanobacteriorum</name>
    <dbReference type="NCBI Taxonomy" id="1940790"/>
    <lineage>
        <taxon>Bacteria</taxon>
        <taxon>Pseudomonadati</taxon>
        <taxon>Planctomycetota</taxon>
        <taxon>Phycisphaerae</taxon>
        <taxon>Sedimentisphaerales</taxon>
        <taxon>Sedimentisphaeraceae</taxon>
        <taxon>Sedimentisphaera</taxon>
    </lineage>
</organism>
<dbReference type="GO" id="GO:0051920">
    <property type="term" value="F:peroxiredoxin activity"/>
    <property type="evidence" value="ECO:0007669"/>
    <property type="project" value="InterPro"/>
</dbReference>
<dbReference type="PANTHER" id="PTHR33930:SF8">
    <property type="entry name" value="4-CARBOXYMUCONOLACTONE DECARBOXYLASE"/>
    <property type="match status" value="1"/>
</dbReference>
<dbReference type="KEGG" id="pbu:L21SP3_00726"/>
<evidence type="ECO:0000259" key="1">
    <source>
        <dbReference type="Pfam" id="PF02627"/>
    </source>
</evidence>
<evidence type="ECO:0000313" key="2">
    <source>
        <dbReference type="EMBL" id="AQQ08932.1"/>
    </source>
</evidence>
<dbReference type="InterPro" id="IPR004675">
    <property type="entry name" value="AhpD_core"/>
</dbReference>
<sequence length="125" mass="13508">MAITKLYNKTGDEKAVEIQNNLEKNFGFVPETFQAMGRNGNFLEGVLKVMETAGSGLDGKTKELIAIAVSAANGCSYCIDAHRALAKQQGITDEEITAAIEMASMMSLFNTYNKSIGLNHDIKAD</sequence>
<dbReference type="NCBIfam" id="TIGR00778">
    <property type="entry name" value="ahpD_dom"/>
    <property type="match status" value="1"/>
</dbReference>
<dbReference type="STRING" id="1940790.L21SP3_00726"/>